<comment type="caution">
    <text evidence="1">The sequence shown here is derived from an EMBL/GenBank/DDBJ whole genome shotgun (WGS) entry which is preliminary data.</text>
</comment>
<protein>
    <submittedName>
        <fullName evidence="1">Stationary phase inducible protein CsiE</fullName>
    </submittedName>
</protein>
<dbReference type="AlphaFoldDB" id="A0A2J4YJI2"/>
<gene>
    <name evidence="1" type="ORF">CWM85_29815</name>
</gene>
<sequence length="64" mass="7188">LTLLPLNIKYLSVSTFQKEGAPKEVTLIVTPYATALPLFSPPLFHAEETFSDHQQQQICKMLEA</sequence>
<evidence type="ECO:0000313" key="1">
    <source>
        <dbReference type="EMBL" id="PLM50921.1"/>
    </source>
</evidence>
<name>A0A2J4YJI2_9ENTR</name>
<dbReference type="EMBL" id="PIET01001358">
    <property type="protein sequence ID" value="PLM50921.1"/>
    <property type="molecule type" value="Genomic_DNA"/>
</dbReference>
<organism evidence="1 2">
    <name type="scientific">Klebsiella michiganensis</name>
    <dbReference type="NCBI Taxonomy" id="1134687"/>
    <lineage>
        <taxon>Bacteria</taxon>
        <taxon>Pseudomonadati</taxon>
        <taxon>Pseudomonadota</taxon>
        <taxon>Gammaproteobacteria</taxon>
        <taxon>Enterobacterales</taxon>
        <taxon>Enterobacteriaceae</taxon>
        <taxon>Klebsiella/Raoultella group</taxon>
        <taxon>Klebsiella</taxon>
    </lineage>
</organism>
<feature type="non-terminal residue" evidence="1">
    <location>
        <position position="1"/>
    </location>
</feature>
<proteinExistence type="predicted"/>
<dbReference type="Proteomes" id="UP000234661">
    <property type="component" value="Unassembled WGS sequence"/>
</dbReference>
<reference evidence="1 2" key="1">
    <citation type="submission" date="2017-11" db="EMBL/GenBank/DDBJ databases">
        <authorList>
            <person name="Han C.G."/>
        </authorList>
    </citation>
    <scope>NUCLEOTIDE SEQUENCE [LARGE SCALE GENOMIC DNA]</scope>
    <source>
        <strain evidence="1 2">A2</strain>
    </source>
</reference>
<reference evidence="1 2" key="2">
    <citation type="submission" date="2018-01" db="EMBL/GenBank/DDBJ databases">
        <title>Genomic study of Klebsiella pneumoniae.</title>
        <authorList>
            <person name="Yang Y."/>
            <person name="Bicalho R."/>
        </authorList>
    </citation>
    <scope>NUCLEOTIDE SEQUENCE [LARGE SCALE GENOMIC DNA]</scope>
    <source>
        <strain evidence="1 2">A2</strain>
    </source>
</reference>
<accession>A0A2J4YJI2</accession>
<evidence type="ECO:0000313" key="2">
    <source>
        <dbReference type="Proteomes" id="UP000234661"/>
    </source>
</evidence>